<dbReference type="RefSeq" id="WP_255865189.1">
    <property type="nucleotide sequence ID" value="NZ_CP104263.1"/>
</dbReference>
<keyword evidence="2" id="KW-1185">Reference proteome</keyword>
<comment type="caution">
    <text evidence="1">The sequence shown here is derived from an EMBL/GenBank/DDBJ whole genome shotgun (WGS) entry which is preliminary data.</text>
</comment>
<accession>A0ABT1NS21</accession>
<gene>
    <name evidence="1" type="ORF">NNX28_06390</name>
</gene>
<reference evidence="1 2" key="1">
    <citation type="submission" date="2022-07" db="EMBL/GenBank/DDBJ databases">
        <title>Novel species in genus Arthrobacter.</title>
        <authorList>
            <person name="Liu Y."/>
        </authorList>
    </citation>
    <scope>NUCLEOTIDE SEQUENCE [LARGE SCALE GENOMIC DNA]</scope>
    <source>
        <strain evidence="2">zg-Y859</strain>
    </source>
</reference>
<name>A0ABT1NS21_9MICC</name>
<organism evidence="1 2">
    <name type="scientific">Arthrobacter jinronghuae</name>
    <dbReference type="NCBI Taxonomy" id="2964609"/>
    <lineage>
        <taxon>Bacteria</taxon>
        <taxon>Bacillati</taxon>
        <taxon>Actinomycetota</taxon>
        <taxon>Actinomycetes</taxon>
        <taxon>Micrococcales</taxon>
        <taxon>Micrococcaceae</taxon>
        <taxon>Arthrobacter</taxon>
    </lineage>
</organism>
<dbReference type="Proteomes" id="UP001206924">
    <property type="component" value="Unassembled WGS sequence"/>
</dbReference>
<evidence type="ECO:0000313" key="1">
    <source>
        <dbReference type="EMBL" id="MCQ1949559.1"/>
    </source>
</evidence>
<proteinExistence type="predicted"/>
<dbReference type="EMBL" id="JANFLP010000007">
    <property type="protein sequence ID" value="MCQ1949559.1"/>
    <property type="molecule type" value="Genomic_DNA"/>
</dbReference>
<protein>
    <submittedName>
        <fullName evidence="1">Uncharacterized protein</fullName>
    </submittedName>
</protein>
<sequence>MVIVLLILAAAIALALVLRATVRALSNDGYGHLPSVPSHRSWDGTVY</sequence>
<evidence type="ECO:0000313" key="2">
    <source>
        <dbReference type="Proteomes" id="UP001206924"/>
    </source>
</evidence>